<organism evidence="3">
    <name type="scientific">marine metagenome</name>
    <dbReference type="NCBI Taxonomy" id="408172"/>
    <lineage>
        <taxon>unclassified sequences</taxon>
        <taxon>metagenomes</taxon>
        <taxon>ecological metagenomes</taxon>
    </lineage>
</organism>
<dbReference type="Pfam" id="PF13360">
    <property type="entry name" value="PQQ_2"/>
    <property type="match status" value="2"/>
</dbReference>
<dbReference type="InterPro" id="IPR011047">
    <property type="entry name" value="Quinoprotein_ADH-like_sf"/>
</dbReference>
<evidence type="ECO:0000313" key="3">
    <source>
        <dbReference type="EMBL" id="SVB09036.1"/>
    </source>
</evidence>
<dbReference type="Gene3D" id="2.130.10.10">
    <property type="entry name" value="YVTN repeat-like/Quinoprotein amine dehydrogenase"/>
    <property type="match status" value="1"/>
</dbReference>
<reference evidence="3" key="1">
    <citation type="submission" date="2018-05" db="EMBL/GenBank/DDBJ databases">
        <authorList>
            <person name="Lanie J.A."/>
            <person name="Ng W.-L."/>
            <person name="Kazmierczak K.M."/>
            <person name="Andrzejewski T.M."/>
            <person name="Davidsen T.M."/>
            <person name="Wayne K.J."/>
            <person name="Tettelin H."/>
            <person name="Glass J.I."/>
            <person name="Rusch D."/>
            <person name="Podicherti R."/>
            <person name="Tsui H.-C.T."/>
            <person name="Winkler M.E."/>
        </authorList>
    </citation>
    <scope>NUCLEOTIDE SEQUENCE</scope>
</reference>
<dbReference type="InterPro" id="IPR002372">
    <property type="entry name" value="PQQ_rpt_dom"/>
</dbReference>
<feature type="domain" description="Pyrrolo-quinoline quinone repeat" evidence="2">
    <location>
        <begin position="384"/>
        <end position="449"/>
    </location>
</feature>
<dbReference type="SMART" id="SM00564">
    <property type="entry name" value="PQQ"/>
    <property type="match status" value="4"/>
</dbReference>
<keyword evidence="1" id="KW-0175">Coiled coil</keyword>
<dbReference type="PANTHER" id="PTHR34512:SF30">
    <property type="entry name" value="OUTER MEMBRANE PROTEIN ASSEMBLY FACTOR BAMB"/>
    <property type="match status" value="1"/>
</dbReference>
<dbReference type="InterPro" id="IPR018391">
    <property type="entry name" value="PQQ_b-propeller_rpt"/>
</dbReference>
<evidence type="ECO:0000259" key="2">
    <source>
        <dbReference type="Pfam" id="PF13360"/>
    </source>
</evidence>
<dbReference type="SUPFAM" id="SSF50998">
    <property type="entry name" value="Quinoprotein alcohol dehydrogenase-like"/>
    <property type="match status" value="2"/>
</dbReference>
<dbReference type="PANTHER" id="PTHR34512">
    <property type="entry name" value="CELL SURFACE PROTEIN"/>
    <property type="match status" value="1"/>
</dbReference>
<feature type="coiled-coil region" evidence="1">
    <location>
        <begin position="327"/>
        <end position="354"/>
    </location>
</feature>
<dbReference type="AlphaFoldDB" id="A0A382B5F9"/>
<dbReference type="EMBL" id="UINC01028294">
    <property type="protein sequence ID" value="SVB09036.1"/>
    <property type="molecule type" value="Genomic_DNA"/>
</dbReference>
<evidence type="ECO:0000256" key="1">
    <source>
        <dbReference type="SAM" id="Coils"/>
    </source>
</evidence>
<accession>A0A382B5F9</accession>
<dbReference type="InterPro" id="IPR015943">
    <property type="entry name" value="WD40/YVTN_repeat-like_dom_sf"/>
</dbReference>
<protein>
    <recommendedName>
        <fullName evidence="2">Pyrrolo-quinoline quinone repeat domain-containing protein</fullName>
    </recommendedName>
</protein>
<dbReference type="Gene3D" id="2.40.128.630">
    <property type="match status" value="1"/>
</dbReference>
<proteinExistence type="predicted"/>
<sequence>MFFIRQFAFLWLFGIAALGQAADWPTYQHDYARTGVATESLLTPLTSTWVHRSKHAPRPAWRGEAKWDGYNKVYDMKSRQIFDYAYHPVIVDGLLYYGSSADDKVYCLAATTGKQRWTYFTEGPVRLAPTIAKGRVYVGSDDGYAYCLDAKSGTLIWKTLLGPRDYRIPGNARIISRWPLRTGIVVIGDTAYCAAGMFPAEGVLITAIDAGTGKIKWQQKQTDLPAQGYMLASHTRLYVPAGRNNPVVLNRADGKRIRVVSGQGGTYALLTGDNLVFGPGKTGTLGFVESNQSDQLASFKGNHMIVTPSRSFLQSDTDLSALDRSRYLDLVRKRRALKKQHEQLEGELKKSKNGSGRVQLLQEAAQLGKKLDEVQAGMQDCFAWRVASTQPLSMVLAGQTLFTGGHNQVAAYHAKDGSLLWQGEANGEVFGLAVAGGCLYTSTSKGVIQCFLARRLAN</sequence>
<gene>
    <name evidence="3" type="ORF">METZ01_LOCUS161890</name>
</gene>
<name>A0A382B5F9_9ZZZZ</name>
<feature type="domain" description="Pyrrolo-quinoline quinone repeat" evidence="2">
    <location>
        <begin position="87"/>
        <end position="202"/>
    </location>
</feature>